<sequence length="156" mass="18457">MRINKNIFLTISLLVVNLISCQSKKVYTNNFDKLSIEKKQEVKTYLDEFNKTYPKKDNEIILMLSYECFLNKSVIINKKISKSFNEDKIHGGHLGKTAIITLEKNLKRKIELSFSDGKKVKFSLKDNYDYISICYSVPANEWYIEYYDYPQLYFSE</sequence>
<keyword evidence="2" id="KW-1185">Reference proteome</keyword>
<evidence type="ECO:0000313" key="2">
    <source>
        <dbReference type="Proteomes" id="UP000184364"/>
    </source>
</evidence>
<gene>
    <name evidence="1" type="ORF">SAMN05444267_10653</name>
</gene>
<evidence type="ECO:0000313" key="1">
    <source>
        <dbReference type="EMBL" id="SHM65598.1"/>
    </source>
</evidence>
<dbReference type="AlphaFoldDB" id="A0A1M7KJS0"/>
<organism evidence="1 2">
    <name type="scientific">Chryseobacterium polytrichastri</name>
    <dbReference type="NCBI Taxonomy" id="1302687"/>
    <lineage>
        <taxon>Bacteria</taxon>
        <taxon>Pseudomonadati</taxon>
        <taxon>Bacteroidota</taxon>
        <taxon>Flavobacteriia</taxon>
        <taxon>Flavobacteriales</taxon>
        <taxon>Weeksellaceae</taxon>
        <taxon>Chryseobacterium group</taxon>
        <taxon>Chryseobacterium</taxon>
    </lineage>
</organism>
<dbReference type="RefSeq" id="WP_073297941.1">
    <property type="nucleotide sequence ID" value="NZ_FRAV01000065.1"/>
</dbReference>
<proteinExistence type="predicted"/>
<reference evidence="2" key="1">
    <citation type="submission" date="2016-11" db="EMBL/GenBank/DDBJ databases">
        <authorList>
            <person name="Varghese N."/>
            <person name="Submissions S."/>
        </authorList>
    </citation>
    <scope>NUCLEOTIDE SEQUENCE [LARGE SCALE GENOMIC DNA]</scope>
    <source>
        <strain evidence="2">DSM 26899</strain>
    </source>
</reference>
<dbReference type="Proteomes" id="UP000184364">
    <property type="component" value="Unassembled WGS sequence"/>
</dbReference>
<protein>
    <submittedName>
        <fullName evidence="1">Uncharacterized protein</fullName>
    </submittedName>
</protein>
<dbReference type="EMBL" id="FRAV01000065">
    <property type="protein sequence ID" value="SHM65598.1"/>
    <property type="molecule type" value="Genomic_DNA"/>
</dbReference>
<dbReference type="OrthoDB" id="1263028at2"/>
<accession>A0A1M7KJS0</accession>
<name>A0A1M7KJS0_9FLAO</name>